<dbReference type="InterPro" id="IPR038716">
    <property type="entry name" value="P1/P2_N_sf"/>
</dbReference>
<dbReference type="CDD" id="cd05833">
    <property type="entry name" value="Ribosomal_P2"/>
    <property type="match status" value="1"/>
</dbReference>
<evidence type="ECO:0000256" key="2">
    <source>
        <dbReference type="ARBA" id="ARBA00005436"/>
    </source>
</evidence>
<dbReference type="Proteomes" id="UP000663852">
    <property type="component" value="Unassembled WGS sequence"/>
</dbReference>
<evidence type="ECO:0000313" key="9">
    <source>
        <dbReference type="Proteomes" id="UP000663852"/>
    </source>
</evidence>
<proteinExistence type="inferred from homology"/>
<dbReference type="OrthoDB" id="1227494at2759"/>
<dbReference type="EMBL" id="CAJNOJ010000004">
    <property type="protein sequence ID" value="CAF0738298.1"/>
    <property type="molecule type" value="Genomic_DNA"/>
</dbReference>
<dbReference type="InterPro" id="IPR044076">
    <property type="entry name" value="Ribosomal_P2"/>
</dbReference>
<feature type="compositionally biased region" description="Acidic residues" evidence="7">
    <location>
        <begin position="94"/>
        <end position="105"/>
    </location>
</feature>
<comment type="function">
    <text evidence="1">Plays an important role in the elongation step of protein synthesis.</text>
</comment>
<evidence type="ECO:0000256" key="1">
    <source>
        <dbReference type="ARBA" id="ARBA00003362"/>
    </source>
</evidence>
<evidence type="ECO:0000313" key="8">
    <source>
        <dbReference type="EMBL" id="CAF0738298.1"/>
    </source>
</evidence>
<evidence type="ECO:0000256" key="6">
    <source>
        <dbReference type="ARBA" id="ARBA00035443"/>
    </source>
</evidence>
<evidence type="ECO:0000256" key="4">
    <source>
        <dbReference type="ARBA" id="ARBA00023274"/>
    </source>
</evidence>
<accession>A0A813NGA5</accession>
<reference evidence="8" key="1">
    <citation type="submission" date="2021-02" db="EMBL/GenBank/DDBJ databases">
        <authorList>
            <person name="Nowell W R."/>
        </authorList>
    </citation>
    <scope>NUCLEOTIDE SEQUENCE</scope>
</reference>
<dbReference type="PANTHER" id="PTHR21141:SF5">
    <property type="entry name" value="LARGE RIBOSOMAL SUBUNIT PROTEIN P2"/>
    <property type="match status" value="1"/>
</dbReference>
<name>A0A813NGA5_ADIRI</name>
<dbReference type="GO" id="GO:0003735">
    <property type="term" value="F:structural constituent of ribosome"/>
    <property type="evidence" value="ECO:0007669"/>
    <property type="project" value="InterPro"/>
</dbReference>
<dbReference type="GO" id="GO:0002182">
    <property type="term" value="P:cytoplasmic translational elongation"/>
    <property type="evidence" value="ECO:0007669"/>
    <property type="project" value="InterPro"/>
</dbReference>
<protein>
    <recommendedName>
        <fullName evidence="5">Large ribosomal subunit protein P2</fullName>
    </recommendedName>
    <alternativeName>
        <fullName evidence="6">60S acidic ribosomal protein P2</fullName>
    </alternativeName>
</protein>
<dbReference type="Gene3D" id="1.10.10.1410">
    <property type="match status" value="1"/>
</dbReference>
<keyword evidence="3" id="KW-0689">Ribosomal protein</keyword>
<dbReference type="GO" id="GO:0022625">
    <property type="term" value="C:cytosolic large ribosomal subunit"/>
    <property type="evidence" value="ECO:0007669"/>
    <property type="project" value="InterPro"/>
</dbReference>
<gene>
    <name evidence="8" type="ORF">EDS130_LOCUS1560</name>
</gene>
<comment type="similarity">
    <text evidence="2">Belongs to the eukaryotic ribosomal protein P1/P2 family.</text>
</comment>
<dbReference type="PANTHER" id="PTHR21141">
    <property type="entry name" value="60S ACIDIC RIBOSOMAL PROTEIN FAMILY MEMBER"/>
    <property type="match status" value="1"/>
</dbReference>
<dbReference type="FunFam" id="1.10.10.1410:FF:000002">
    <property type="entry name" value="60S acidic ribosomal protein P2"/>
    <property type="match status" value="1"/>
</dbReference>
<organism evidence="8 9">
    <name type="scientific">Adineta ricciae</name>
    <name type="common">Rotifer</name>
    <dbReference type="NCBI Taxonomy" id="249248"/>
    <lineage>
        <taxon>Eukaryota</taxon>
        <taxon>Metazoa</taxon>
        <taxon>Spiralia</taxon>
        <taxon>Gnathifera</taxon>
        <taxon>Rotifera</taxon>
        <taxon>Eurotatoria</taxon>
        <taxon>Bdelloidea</taxon>
        <taxon>Adinetida</taxon>
        <taxon>Adinetidae</taxon>
        <taxon>Adineta</taxon>
    </lineage>
</organism>
<feature type="region of interest" description="Disordered" evidence="7">
    <location>
        <begin position="88"/>
        <end position="115"/>
    </location>
</feature>
<sequence length="115" mass="12322">MRYAAAYLLAVLGGNASPQLEDIRKILDSVGILCNEDTAKLVIGACEGKDTDKIIENTMKEYGMTSGQSTGSERIEEPASASVVLMTQFSTGNESDETDDDDPNGDSDFMNLFGD</sequence>
<dbReference type="AlphaFoldDB" id="A0A813NGA5"/>
<comment type="caution">
    <text evidence="8">The sequence shown here is derived from an EMBL/GenBank/DDBJ whole genome shotgun (WGS) entry which is preliminary data.</text>
</comment>
<keyword evidence="4" id="KW-0687">Ribonucleoprotein</keyword>
<evidence type="ECO:0000256" key="3">
    <source>
        <dbReference type="ARBA" id="ARBA00022980"/>
    </source>
</evidence>
<evidence type="ECO:0000256" key="5">
    <source>
        <dbReference type="ARBA" id="ARBA00035301"/>
    </source>
</evidence>
<evidence type="ECO:0000256" key="7">
    <source>
        <dbReference type="SAM" id="MobiDB-lite"/>
    </source>
</evidence>